<feature type="domain" description="Iron-binding zinc finger CDGSH type" evidence="5">
    <location>
        <begin position="17"/>
        <end position="64"/>
    </location>
</feature>
<dbReference type="InterPro" id="IPR018967">
    <property type="entry name" value="FeS-contain_CDGSH-typ"/>
</dbReference>
<dbReference type="GO" id="GO:0051537">
    <property type="term" value="F:2 iron, 2 sulfur cluster binding"/>
    <property type="evidence" value="ECO:0007669"/>
    <property type="project" value="UniProtKB-KW"/>
</dbReference>
<accession>A0A559K6T9</accession>
<dbReference type="RefSeq" id="WP_144850948.1">
    <property type="nucleotide sequence ID" value="NZ_VNJI01000031.1"/>
</dbReference>
<evidence type="ECO:0000256" key="4">
    <source>
        <dbReference type="ARBA" id="ARBA00023014"/>
    </source>
</evidence>
<dbReference type="EMBL" id="VNJI01000031">
    <property type="protein sequence ID" value="TVY07827.1"/>
    <property type="molecule type" value="Genomic_DNA"/>
</dbReference>
<reference evidence="6 7" key="1">
    <citation type="submission" date="2019-07" db="EMBL/GenBank/DDBJ databases">
        <authorList>
            <person name="Kim J."/>
        </authorList>
    </citation>
    <scope>NUCLEOTIDE SEQUENCE [LARGE SCALE GENOMIC DNA]</scope>
    <source>
        <strain evidence="6 7">JC52</strain>
    </source>
</reference>
<keyword evidence="2" id="KW-0479">Metal-binding</keyword>
<dbReference type="SMART" id="SM00704">
    <property type="entry name" value="ZnF_CDGSH"/>
    <property type="match status" value="1"/>
</dbReference>
<keyword evidence="1" id="KW-0001">2Fe-2S</keyword>
<keyword evidence="3" id="KW-0408">Iron</keyword>
<evidence type="ECO:0000256" key="3">
    <source>
        <dbReference type="ARBA" id="ARBA00023004"/>
    </source>
</evidence>
<evidence type="ECO:0000313" key="7">
    <source>
        <dbReference type="Proteomes" id="UP000317036"/>
    </source>
</evidence>
<dbReference type="Gene3D" id="3.40.5.90">
    <property type="entry name" value="CDGSH iron-sulfur domain, mitoNEET-type"/>
    <property type="match status" value="1"/>
</dbReference>
<dbReference type="Proteomes" id="UP000317036">
    <property type="component" value="Unassembled WGS sequence"/>
</dbReference>
<protein>
    <submittedName>
        <fullName evidence="6">CDGSH iron-sulfur domain-containing protein</fullName>
    </submittedName>
</protein>
<name>A0A559K6T9_9BACL</name>
<keyword evidence="4" id="KW-0411">Iron-sulfur</keyword>
<keyword evidence="7" id="KW-1185">Reference proteome</keyword>
<evidence type="ECO:0000313" key="6">
    <source>
        <dbReference type="EMBL" id="TVY07827.1"/>
    </source>
</evidence>
<dbReference type="InterPro" id="IPR042216">
    <property type="entry name" value="MitoNEET_CISD"/>
</dbReference>
<evidence type="ECO:0000256" key="2">
    <source>
        <dbReference type="ARBA" id="ARBA00022723"/>
    </source>
</evidence>
<proteinExistence type="predicted"/>
<dbReference type="GO" id="GO:0046872">
    <property type="term" value="F:metal ion binding"/>
    <property type="evidence" value="ECO:0007669"/>
    <property type="project" value="UniProtKB-KW"/>
</dbReference>
<sequence length="65" mass="6928">MKMAEIKVLDDGPLLASGVTVVDGEGNPLKTKEQVYLCRCGLSANKPFCNGAHKGKLDSKVRAQP</sequence>
<dbReference type="Pfam" id="PF09360">
    <property type="entry name" value="zf-CDGSH"/>
    <property type="match status" value="1"/>
</dbReference>
<dbReference type="AlphaFoldDB" id="A0A559K6T9"/>
<comment type="caution">
    <text evidence="6">The sequence shown here is derived from an EMBL/GenBank/DDBJ whole genome shotgun (WGS) entry which is preliminary data.</text>
</comment>
<evidence type="ECO:0000256" key="1">
    <source>
        <dbReference type="ARBA" id="ARBA00022714"/>
    </source>
</evidence>
<dbReference type="GO" id="GO:0005737">
    <property type="term" value="C:cytoplasm"/>
    <property type="evidence" value="ECO:0007669"/>
    <property type="project" value="UniProtKB-ARBA"/>
</dbReference>
<dbReference type="OrthoDB" id="9795032at2"/>
<evidence type="ECO:0000259" key="5">
    <source>
        <dbReference type="SMART" id="SM00704"/>
    </source>
</evidence>
<gene>
    <name evidence="6" type="ORF">FPZ49_21975</name>
</gene>
<organism evidence="6 7">
    <name type="scientific">Paenibacillus cremeus</name>
    <dbReference type="NCBI Taxonomy" id="2163881"/>
    <lineage>
        <taxon>Bacteria</taxon>
        <taxon>Bacillati</taxon>
        <taxon>Bacillota</taxon>
        <taxon>Bacilli</taxon>
        <taxon>Bacillales</taxon>
        <taxon>Paenibacillaceae</taxon>
        <taxon>Paenibacillus</taxon>
    </lineage>
</organism>